<dbReference type="InterPro" id="IPR011333">
    <property type="entry name" value="SKP1/BTB/POZ_sf"/>
</dbReference>
<feature type="compositionally biased region" description="Basic residues" evidence="1">
    <location>
        <begin position="281"/>
        <end position="292"/>
    </location>
</feature>
<keyword evidence="3" id="KW-1185">Reference proteome</keyword>
<feature type="compositionally biased region" description="Pro residues" evidence="1">
    <location>
        <begin position="311"/>
        <end position="338"/>
    </location>
</feature>
<sequence>MEVVPVNNSRSGSISQMSMAELSPSLPSDPSAAPPPTLDVGDSAADVSASPTASSALPTQQVTQQPLSPPKQSVLPTFTGDSSSALTTSPPTLSLQPSSPTEESHADRSSPHALNAARTSSSPSSPSNSPPPSSSPPPSNSATPASDSISIKVGDFSYTVSPSIFLRVPDGLLARIFAPSKIALLRSTRLNLERDRGDLFKYIIHWYVFESVDEEQVVEEFGLDGLEALKAEARFFGVYPEMFPIFKKPVYKPSSPTKPAVHAPTTNRVALDAKPSEPRAKAKPKPKPKPRPKAPAVPAETESIRGRASPPESPPPSPPPSPPSDDAPPVPTRRPSPPKMKSFTTAGSPANARRKEEATRQKEKPAPPVQQHFTAPSIAEPSPALSPPATKKHPPLYNFAKAFTIHLTSSSNPYTVTLRHNESLQLLSVSGAGKLCMSCGDTSTRTVVVQKAQVYDSASFFHTKSRAADFSKNPPYPGSYFTTPRKS</sequence>
<feature type="compositionally biased region" description="Low complexity" evidence="1">
    <location>
        <begin position="22"/>
        <end position="31"/>
    </location>
</feature>
<feature type="compositionally biased region" description="Low complexity" evidence="1">
    <location>
        <begin position="82"/>
        <end position="101"/>
    </location>
</feature>
<feature type="compositionally biased region" description="Polar residues" evidence="1">
    <location>
        <begin position="1"/>
        <end position="18"/>
    </location>
</feature>
<name>A0ABQ6MDD9_9STRA</name>
<feature type="compositionally biased region" description="Low complexity" evidence="1">
    <location>
        <begin position="48"/>
        <end position="59"/>
    </location>
</feature>
<feature type="region of interest" description="Disordered" evidence="1">
    <location>
        <begin position="254"/>
        <end position="391"/>
    </location>
</feature>
<comment type="caution">
    <text evidence="2">The sequence shown here is derived from an EMBL/GenBank/DDBJ whole genome shotgun (WGS) entry which is preliminary data.</text>
</comment>
<feature type="compositionally biased region" description="Basic and acidic residues" evidence="1">
    <location>
        <begin position="353"/>
        <end position="365"/>
    </location>
</feature>
<feature type="compositionally biased region" description="Pro residues" evidence="1">
    <location>
        <begin position="128"/>
        <end position="139"/>
    </location>
</feature>
<feature type="region of interest" description="Disordered" evidence="1">
    <location>
        <begin position="1"/>
        <end position="146"/>
    </location>
</feature>
<proteinExistence type="predicted"/>
<accession>A0ABQ6MDD9</accession>
<evidence type="ECO:0000313" key="2">
    <source>
        <dbReference type="EMBL" id="GMI24285.1"/>
    </source>
</evidence>
<dbReference type="EMBL" id="BRYB01002706">
    <property type="protein sequence ID" value="GMI24285.1"/>
    <property type="molecule type" value="Genomic_DNA"/>
</dbReference>
<dbReference type="Proteomes" id="UP001165060">
    <property type="component" value="Unassembled WGS sequence"/>
</dbReference>
<organism evidence="2 3">
    <name type="scientific">Tetraparma gracilis</name>
    <dbReference type="NCBI Taxonomy" id="2962635"/>
    <lineage>
        <taxon>Eukaryota</taxon>
        <taxon>Sar</taxon>
        <taxon>Stramenopiles</taxon>
        <taxon>Ochrophyta</taxon>
        <taxon>Bolidophyceae</taxon>
        <taxon>Parmales</taxon>
        <taxon>Triparmaceae</taxon>
        <taxon>Tetraparma</taxon>
    </lineage>
</organism>
<evidence type="ECO:0000313" key="3">
    <source>
        <dbReference type="Proteomes" id="UP001165060"/>
    </source>
</evidence>
<dbReference type="Gene3D" id="3.30.710.10">
    <property type="entry name" value="Potassium Channel Kv1.1, Chain A"/>
    <property type="match status" value="1"/>
</dbReference>
<protein>
    <submittedName>
        <fullName evidence="2">Uncharacterized protein</fullName>
    </submittedName>
</protein>
<reference evidence="2 3" key="1">
    <citation type="journal article" date="2023" name="Commun. Biol.">
        <title>Genome analysis of Parmales, the sister group of diatoms, reveals the evolutionary specialization of diatoms from phago-mixotrophs to photoautotrophs.</title>
        <authorList>
            <person name="Ban H."/>
            <person name="Sato S."/>
            <person name="Yoshikawa S."/>
            <person name="Yamada K."/>
            <person name="Nakamura Y."/>
            <person name="Ichinomiya M."/>
            <person name="Sato N."/>
            <person name="Blanc-Mathieu R."/>
            <person name="Endo H."/>
            <person name="Kuwata A."/>
            <person name="Ogata H."/>
        </authorList>
    </citation>
    <scope>NUCLEOTIDE SEQUENCE [LARGE SCALE GENOMIC DNA]</scope>
</reference>
<dbReference type="SUPFAM" id="SSF54695">
    <property type="entry name" value="POZ domain"/>
    <property type="match status" value="1"/>
</dbReference>
<feature type="compositionally biased region" description="Polar residues" evidence="1">
    <location>
        <begin position="60"/>
        <end position="81"/>
    </location>
</feature>
<gene>
    <name evidence="2" type="ORF">TeGR_g9378</name>
</gene>
<evidence type="ECO:0000256" key="1">
    <source>
        <dbReference type="SAM" id="MobiDB-lite"/>
    </source>
</evidence>